<protein>
    <recommendedName>
        <fullName evidence="3">Phosphatidic acid phosphatase type 2/haloperoxidase domain-containing protein</fullName>
    </recommendedName>
</protein>
<sequence>MAYGLPSRSFKSFRAAADEAVISRFYGGIHYESAIYEGEKQGQLVGEFIDKNIQFLKPRK</sequence>
<dbReference type="EMBL" id="BAAAGG010000005">
    <property type="protein sequence ID" value="GAA0753405.1"/>
    <property type="molecule type" value="Genomic_DNA"/>
</dbReference>
<dbReference type="Proteomes" id="UP001500185">
    <property type="component" value="Unassembled WGS sequence"/>
</dbReference>
<accession>A0ABN1K300</accession>
<organism evidence="1 2">
    <name type="scientific">Psychroflexus lacisalsi</name>
    <dbReference type="NCBI Taxonomy" id="503928"/>
    <lineage>
        <taxon>Bacteria</taxon>
        <taxon>Pseudomonadati</taxon>
        <taxon>Bacteroidota</taxon>
        <taxon>Flavobacteriia</taxon>
        <taxon>Flavobacteriales</taxon>
        <taxon>Flavobacteriaceae</taxon>
        <taxon>Psychroflexus</taxon>
    </lineage>
</organism>
<dbReference type="Gene3D" id="1.10.606.20">
    <property type="match status" value="1"/>
</dbReference>
<name>A0ABN1K300_9FLAO</name>
<comment type="caution">
    <text evidence="1">The sequence shown here is derived from an EMBL/GenBank/DDBJ whole genome shotgun (WGS) entry which is preliminary data.</text>
</comment>
<evidence type="ECO:0000313" key="1">
    <source>
        <dbReference type="EMBL" id="GAA0753405.1"/>
    </source>
</evidence>
<dbReference type="InterPro" id="IPR036938">
    <property type="entry name" value="PAP2/HPO_sf"/>
</dbReference>
<dbReference type="SUPFAM" id="SSF48317">
    <property type="entry name" value="Acid phosphatase/Vanadium-dependent haloperoxidase"/>
    <property type="match status" value="1"/>
</dbReference>
<gene>
    <name evidence="1" type="ORF">GCM10009433_05520</name>
</gene>
<evidence type="ECO:0008006" key="3">
    <source>
        <dbReference type="Google" id="ProtNLM"/>
    </source>
</evidence>
<reference evidence="1 2" key="1">
    <citation type="journal article" date="2019" name="Int. J. Syst. Evol. Microbiol.">
        <title>The Global Catalogue of Microorganisms (GCM) 10K type strain sequencing project: providing services to taxonomists for standard genome sequencing and annotation.</title>
        <authorList>
            <consortium name="The Broad Institute Genomics Platform"/>
            <consortium name="The Broad Institute Genome Sequencing Center for Infectious Disease"/>
            <person name="Wu L."/>
            <person name="Ma J."/>
        </authorList>
    </citation>
    <scope>NUCLEOTIDE SEQUENCE [LARGE SCALE GENOMIC DNA]</scope>
    <source>
        <strain evidence="1 2">JCM 16231</strain>
    </source>
</reference>
<keyword evidence="2" id="KW-1185">Reference proteome</keyword>
<proteinExistence type="predicted"/>
<evidence type="ECO:0000313" key="2">
    <source>
        <dbReference type="Proteomes" id="UP001500185"/>
    </source>
</evidence>